<dbReference type="EMBL" id="JAVDRP010000006">
    <property type="protein sequence ID" value="MDR6410095.1"/>
    <property type="molecule type" value="Genomic_DNA"/>
</dbReference>
<gene>
    <name evidence="1" type="ORF">J2804_003517</name>
</gene>
<evidence type="ECO:0000313" key="1">
    <source>
        <dbReference type="EMBL" id="MDR6410095.1"/>
    </source>
</evidence>
<dbReference type="Proteomes" id="UP001264340">
    <property type="component" value="Unassembled WGS sequence"/>
</dbReference>
<dbReference type="RefSeq" id="WP_310122146.1">
    <property type="nucleotide sequence ID" value="NZ_JAVDQV010000004.1"/>
</dbReference>
<keyword evidence="2" id="KW-1185">Reference proteome</keyword>
<comment type="caution">
    <text evidence="1">The sequence shown here is derived from an EMBL/GenBank/DDBJ whole genome shotgun (WGS) entry which is preliminary data.</text>
</comment>
<organism evidence="1 2">
    <name type="scientific">Paraburkholderia terricola</name>
    <dbReference type="NCBI Taxonomy" id="169427"/>
    <lineage>
        <taxon>Bacteria</taxon>
        <taxon>Pseudomonadati</taxon>
        <taxon>Pseudomonadota</taxon>
        <taxon>Betaproteobacteria</taxon>
        <taxon>Burkholderiales</taxon>
        <taxon>Burkholderiaceae</taxon>
        <taxon>Paraburkholderia</taxon>
    </lineage>
</organism>
<sequence>MEMAVSVRLGSKIIQSDTGNQPLWWANARDFHRQRDRCAQHYRLRTTVSNVTRYDFTWRAQTSQTIALLLRVRGGPVSFPHVTVNTSTKKSS</sequence>
<evidence type="ECO:0000313" key="2">
    <source>
        <dbReference type="Proteomes" id="UP001264340"/>
    </source>
</evidence>
<name>A0ABU1LTN7_9BURK</name>
<accession>A0ABU1LTN7</accession>
<reference evidence="1 2" key="1">
    <citation type="submission" date="2023-07" db="EMBL/GenBank/DDBJ databases">
        <title>Sorghum-associated microbial communities from plants grown in Nebraska, USA.</title>
        <authorList>
            <person name="Schachtman D."/>
        </authorList>
    </citation>
    <scope>NUCLEOTIDE SEQUENCE [LARGE SCALE GENOMIC DNA]</scope>
    <source>
        <strain evidence="1 2">DS1316</strain>
    </source>
</reference>
<protein>
    <submittedName>
        <fullName evidence="1">Uncharacterized protein</fullName>
    </submittedName>
</protein>
<proteinExistence type="predicted"/>